<keyword evidence="6" id="KW-0408">Iron</keyword>
<gene>
    <name evidence="10" type="ORF">HNR53_000737</name>
</gene>
<evidence type="ECO:0000256" key="6">
    <source>
        <dbReference type="ARBA" id="ARBA00023004"/>
    </source>
</evidence>
<feature type="domain" description="2Fe-2S ferredoxin-type" evidence="9">
    <location>
        <begin position="2"/>
        <end position="95"/>
    </location>
</feature>
<dbReference type="InterPro" id="IPR001041">
    <property type="entry name" value="2Fe-2S_ferredoxin-type"/>
</dbReference>
<sequence length="110" mass="12218">MNKVTLKARGQQFEYQCAPNVTPLRAARDQFIPIPTGCIRGGCGMCKVKVVSGEYEQEMIRSHDALSDEDLANGFALACCMTAKSDIEIITVEDYEKLQQNESGLEKIEK</sequence>
<protein>
    <submittedName>
        <fullName evidence="10">Ferredoxin</fullName>
    </submittedName>
</protein>
<dbReference type="GO" id="GO:0051537">
    <property type="term" value="F:2 iron, 2 sulfur cluster binding"/>
    <property type="evidence" value="ECO:0007669"/>
    <property type="project" value="UniProtKB-KW"/>
</dbReference>
<dbReference type="InterPro" id="IPR036010">
    <property type="entry name" value="2Fe-2S_ferredoxin-like_sf"/>
</dbReference>
<evidence type="ECO:0000256" key="3">
    <source>
        <dbReference type="ARBA" id="ARBA00022714"/>
    </source>
</evidence>
<evidence type="ECO:0000313" key="10">
    <source>
        <dbReference type="EMBL" id="MBB6444129.1"/>
    </source>
</evidence>
<keyword evidence="7" id="KW-0411">Iron-sulfur</keyword>
<evidence type="ECO:0000256" key="2">
    <source>
        <dbReference type="ARBA" id="ARBA00022448"/>
    </source>
</evidence>
<evidence type="ECO:0000256" key="7">
    <source>
        <dbReference type="ARBA" id="ARBA00023014"/>
    </source>
</evidence>
<evidence type="ECO:0000313" key="11">
    <source>
        <dbReference type="Proteomes" id="UP000531594"/>
    </source>
</evidence>
<keyword evidence="11" id="KW-1185">Reference proteome</keyword>
<reference evidence="10 11" key="1">
    <citation type="submission" date="2020-08" db="EMBL/GenBank/DDBJ databases">
        <title>Genomic Encyclopedia of Type Strains, Phase IV (KMG-IV): sequencing the most valuable type-strain genomes for metagenomic binning, comparative biology and taxonomic classification.</title>
        <authorList>
            <person name="Goeker M."/>
        </authorList>
    </citation>
    <scope>NUCLEOTIDE SEQUENCE [LARGE SCALE GENOMIC DNA]</scope>
    <source>
        <strain evidence="10 11">DSM 5391</strain>
    </source>
</reference>
<dbReference type="RefSeq" id="WP_184522906.1">
    <property type="nucleotide sequence ID" value="NZ_JACHGK010000002.1"/>
</dbReference>
<dbReference type="Gene3D" id="3.10.20.30">
    <property type="match status" value="1"/>
</dbReference>
<keyword evidence="4" id="KW-0479">Metal-binding</keyword>
<dbReference type="CDD" id="cd00207">
    <property type="entry name" value="fer2"/>
    <property type="match status" value="1"/>
</dbReference>
<keyword evidence="5" id="KW-0249">Electron transport</keyword>
<dbReference type="Proteomes" id="UP000531594">
    <property type="component" value="Unassembled WGS sequence"/>
</dbReference>
<evidence type="ECO:0000256" key="1">
    <source>
        <dbReference type="ARBA" id="ARBA00007874"/>
    </source>
</evidence>
<dbReference type="PANTHER" id="PTHR43112:SF3">
    <property type="entry name" value="FERREDOXIN-2, CHLOROPLASTIC"/>
    <property type="match status" value="1"/>
</dbReference>
<dbReference type="Pfam" id="PF00111">
    <property type="entry name" value="Fer2"/>
    <property type="match status" value="1"/>
</dbReference>
<evidence type="ECO:0000259" key="9">
    <source>
        <dbReference type="PROSITE" id="PS51085"/>
    </source>
</evidence>
<keyword evidence="2" id="KW-0813">Transport</keyword>
<comment type="cofactor">
    <cofactor evidence="8">
        <name>[2Fe-2S] cluster</name>
        <dbReference type="ChEBI" id="CHEBI:190135"/>
    </cofactor>
</comment>
<dbReference type="PANTHER" id="PTHR43112">
    <property type="entry name" value="FERREDOXIN"/>
    <property type="match status" value="1"/>
</dbReference>
<evidence type="ECO:0000256" key="5">
    <source>
        <dbReference type="ARBA" id="ARBA00022982"/>
    </source>
</evidence>
<evidence type="ECO:0000256" key="4">
    <source>
        <dbReference type="ARBA" id="ARBA00022723"/>
    </source>
</evidence>
<keyword evidence="3" id="KW-0001">2Fe-2S</keyword>
<dbReference type="InterPro" id="IPR006058">
    <property type="entry name" value="2Fe2S_fd_BS"/>
</dbReference>
<evidence type="ECO:0000256" key="8">
    <source>
        <dbReference type="ARBA" id="ARBA00034078"/>
    </source>
</evidence>
<name>A0A7X0HNT5_9BACI</name>
<dbReference type="EMBL" id="JACHGK010000002">
    <property type="protein sequence ID" value="MBB6444129.1"/>
    <property type="molecule type" value="Genomic_DNA"/>
</dbReference>
<comment type="caution">
    <text evidence="10">The sequence shown here is derived from an EMBL/GenBank/DDBJ whole genome shotgun (WGS) entry which is preliminary data.</text>
</comment>
<accession>A0A7X0HNT5</accession>
<dbReference type="GO" id="GO:0046872">
    <property type="term" value="F:metal ion binding"/>
    <property type="evidence" value="ECO:0007669"/>
    <property type="project" value="UniProtKB-KW"/>
</dbReference>
<organism evidence="10 11">
    <name type="scientific">Bacillus benzoevorans</name>
    <dbReference type="NCBI Taxonomy" id="1456"/>
    <lineage>
        <taxon>Bacteria</taxon>
        <taxon>Bacillati</taxon>
        <taxon>Bacillota</taxon>
        <taxon>Bacilli</taxon>
        <taxon>Bacillales</taxon>
        <taxon>Bacillaceae</taxon>
        <taxon>Bacillus</taxon>
    </lineage>
</organism>
<dbReference type="InterPro" id="IPR012675">
    <property type="entry name" value="Beta-grasp_dom_sf"/>
</dbReference>
<dbReference type="PROSITE" id="PS00197">
    <property type="entry name" value="2FE2S_FER_1"/>
    <property type="match status" value="1"/>
</dbReference>
<dbReference type="SUPFAM" id="SSF54292">
    <property type="entry name" value="2Fe-2S ferredoxin-like"/>
    <property type="match status" value="1"/>
</dbReference>
<comment type="similarity">
    <text evidence="1">Belongs to the 2Fe2S plant-type ferredoxin family.</text>
</comment>
<dbReference type="PROSITE" id="PS51085">
    <property type="entry name" value="2FE2S_FER_2"/>
    <property type="match status" value="1"/>
</dbReference>
<dbReference type="AlphaFoldDB" id="A0A7X0HNT5"/>
<proteinExistence type="inferred from homology"/>